<dbReference type="SUPFAM" id="SSF82171">
    <property type="entry name" value="DPP6 N-terminal domain-like"/>
    <property type="match status" value="1"/>
</dbReference>
<gene>
    <name evidence="1" type="ORF">DYBT9623_02937</name>
</gene>
<dbReference type="RefSeq" id="WP_215234242.1">
    <property type="nucleotide sequence ID" value="NZ_CAJRAU010000003.1"/>
</dbReference>
<dbReference type="EMBL" id="CAJRAU010000003">
    <property type="protein sequence ID" value="CAG5070197.1"/>
    <property type="molecule type" value="Genomic_DNA"/>
</dbReference>
<protein>
    <recommendedName>
        <fullName evidence="3">DUF3748 domain-containing protein</fullName>
    </recommendedName>
</protein>
<proteinExistence type="predicted"/>
<sequence>MFKVLEEKQLTHDLSYHHDLDNNDNFSPDGKWLVYDTRTDEGGIPESARIEKVSIETGEIKTVYEIQNNGNWGPGVGAVSYSPVEDAVVFIHGLPGCTPENPYQQWRRTGVIVRDSEPGKPIFMDARDITPPFRPGALRGGTHRHEWSGDGKWIGFTYNDAILQTLEDITGTKRNLRTIGVSKNIGPVFVNENAENISGEWFSVLVVRVVPNPIPGSDEISHAASDSWIGKNGYQKLDGNWQIARAFLGTIVDNQGNEVLEVFVVDIPDDITKPGEFGPLEGTDNDFPMPPAVTVQKRLTFTANSPFPGCSGIVRSSPDGSQLAFIAKDKSGINQIFTISPLGGAPQQLTWHDSDVTGNLRWHPGGESVTYVWKGSIVSCKVGNADFAERIQVLTKPSEQAPANLVWSHHGKVLAFNRLIEDLNTGVGSRQVFVLGVDI</sequence>
<dbReference type="Gene3D" id="2.120.10.30">
    <property type="entry name" value="TolB, C-terminal domain"/>
    <property type="match status" value="2"/>
</dbReference>
<keyword evidence="2" id="KW-1185">Reference proteome</keyword>
<reference evidence="1 2" key="1">
    <citation type="submission" date="2021-04" db="EMBL/GenBank/DDBJ databases">
        <authorList>
            <person name="Rodrigo-Torres L."/>
            <person name="Arahal R. D."/>
            <person name="Lucena T."/>
        </authorList>
    </citation>
    <scope>NUCLEOTIDE SEQUENCE [LARGE SCALE GENOMIC DNA]</scope>
    <source>
        <strain evidence="1 2">CECT 9623</strain>
    </source>
</reference>
<evidence type="ECO:0008006" key="3">
    <source>
        <dbReference type="Google" id="ProtNLM"/>
    </source>
</evidence>
<dbReference type="Proteomes" id="UP000679725">
    <property type="component" value="Unassembled WGS sequence"/>
</dbReference>
<comment type="caution">
    <text evidence="1">The sequence shown here is derived from an EMBL/GenBank/DDBJ whole genome shotgun (WGS) entry which is preliminary data.</text>
</comment>
<organism evidence="1 2">
    <name type="scientific">Dyadobacter linearis</name>
    <dbReference type="NCBI Taxonomy" id="2823330"/>
    <lineage>
        <taxon>Bacteria</taxon>
        <taxon>Pseudomonadati</taxon>
        <taxon>Bacteroidota</taxon>
        <taxon>Cytophagia</taxon>
        <taxon>Cytophagales</taxon>
        <taxon>Spirosomataceae</taxon>
        <taxon>Dyadobacter</taxon>
    </lineage>
</organism>
<dbReference type="Pfam" id="PF12566">
    <property type="entry name" value="DUF3748"/>
    <property type="match status" value="1"/>
</dbReference>
<accession>A0ABN7RE33</accession>
<evidence type="ECO:0000313" key="1">
    <source>
        <dbReference type="EMBL" id="CAG5070197.1"/>
    </source>
</evidence>
<dbReference type="InterPro" id="IPR022223">
    <property type="entry name" value="DUF3748"/>
</dbReference>
<dbReference type="InterPro" id="IPR011042">
    <property type="entry name" value="6-blade_b-propeller_TolB-like"/>
</dbReference>
<name>A0ABN7RE33_9BACT</name>
<evidence type="ECO:0000313" key="2">
    <source>
        <dbReference type="Proteomes" id="UP000679725"/>
    </source>
</evidence>